<dbReference type="Proteomes" id="UP000250043">
    <property type="component" value="Unassembled WGS sequence"/>
</dbReference>
<dbReference type="AlphaFoldDB" id="A0A8E2DJH0"/>
<name>A0A8E2DJH0_9APHY</name>
<reference evidence="1 2" key="1">
    <citation type="submission" date="2016-07" db="EMBL/GenBank/DDBJ databases">
        <title>Draft genome of the white-rot fungus Obba rivulosa 3A-2.</title>
        <authorList>
            <consortium name="DOE Joint Genome Institute"/>
            <person name="Miettinen O."/>
            <person name="Riley R."/>
            <person name="Acob R."/>
            <person name="Barry K."/>
            <person name="Cullen D."/>
            <person name="De Vries R."/>
            <person name="Hainaut M."/>
            <person name="Hatakka A."/>
            <person name="Henrissat B."/>
            <person name="Hilden K."/>
            <person name="Kuo R."/>
            <person name="Labutti K."/>
            <person name="Lipzen A."/>
            <person name="Makela M.R."/>
            <person name="Sandor L."/>
            <person name="Spatafora J.W."/>
            <person name="Grigoriev I.V."/>
            <person name="Hibbett D.S."/>
        </authorList>
    </citation>
    <scope>NUCLEOTIDE SEQUENCE [LARGE SCALE GENOMIC DNA]</scope>
    <source>
        <strain evidence="1 2">3A-2</strain>
    </source>
</reference>
<protein>
    <submittedName>
        <fullName evidence="1">Uncharacterized protein</fullName>
    </submittedName>
</protein>
<evidence type="ECO:0000313" key="2">
    <source>
        <dbReference type="Proteomes" id="UP000250043"/>
    </source>
</evidence>
<proteinExistence type="predicted"/>
<gene>
    <name evidence="1" type="ORF">OBBRIDRAFT_130812</name>
</gene>
<evidence type="ECO:0000313" key="1">
    <source>
        <dbReference type="EMBL" id="OCH87849.1"/>
    </source>
</evidence>
<dbReference type="EMBL" id="KV722471">
    <property type="protein sequence ID" value="OCH87849.1"/>
    <property type="molecule type" value="Genomic_DNA"/>
</dbReference>
<organism evidence="1 2">
    <name type="scientific">Obba rivulosa</name>
    <dbReference type="NCBI Taxonomy" id="1052685"/>
    <lineage>
        <taxon>Eukaryota</taxon>
        <taxon>Fungi</taxon>
        <taxon>Dikarya</taxon>
        <taxon>Basidiomycota</taxon>
        <taxon>Agaricomycotina</taxon>
        <taxon>Agaricomycetes</taxon>
        <taxon>Polyporales</taxon>
        <taxon>Gelatoporiaceae</taxon>
        <taxon>Obba</taxon>
    </lineage>
</organism>
<keyword evidence="2" id="KW-1185">Reference proteome</keyword>
<accession>A0A8E2DJH0</accession>
<sequence>MPEAISLAREYDISAILPSVLYALSLQRWSVNSAFGRPDAVLSDEDRRRLGIGRQRLQGIHARLVSDPLSTGWGRMPQSFHACRSCRAFLERYWCEKLAVDERAPHDCRLLRELHRMTMETDDILEGSVCGRCLLWHTQTPGSICS</sequence>